<dbReference type="PANTHER" id="PTHR37826">
    <property type="entry name" value="FLOTILLIN BAND_7_5 DOMAIN PROTEIN"/>
    <property type="match status" value="1"/>
</dbReference>
<dbReference type="OrthoDB" id="3182597at2"/>
<evidence type="ECO:0000313" key="2">
    <source>
        <dbReference type="Proteomes" id="UP000288197"/>
    </source>
</evidence>
<comment type="caution">
    <text evidence="1">The sequence shown here is derived from an EMBL/GenBank/DDBJ whole genome shotgun (WGS) entry which is preliminary data.</text>
</comment>
<keyword evidence="1" id="KW-0067">ATP-binding</keyword>
<gene>
    <name evidence="1" type="ORF">CBF32_05215</name>
</gene>
<keyword evidence="1" id="KW-0547">Nucleotide-binding</keyword>
<proteinExistence type="predicted"/>
<protein>
    <submittedName>
        <fullName evidence="1">ATP-binding protein</fullName>
    </submittedName>
</protein>
<dbReference type="RefSeq" id="WP_114289236.1">
    <property type="nucleotide sequence ID" value="NZ_CP081459.1"/>
</dbReference>
<organism evidence="1 2">
    <name type="scientific">Vagococcus fluvialis</name>
    <dbReference type="NCBI Taxonomy" id="2738"/>
    <lineage>
        <taxon>Bacteria</taxon>
        <taxon>Bacillati</taxon>
        <taxon>Bacillota</taxon>
        <taxon>Bacilli</taxon>
        <taxon>Lactobacillales</taxon>
        <taxon>Enterococcaceae</taxon>
        <taxon>Vagococcus</taxon>
    </lineage>
</organism>
<sequence length="346" mass="39364">MNDVISHKCPNCDGPLLFNPEEQSFHCEYCLSVFKEDDIQLKKEESNVEEVAKETFNLYACPSCGAEVVTEETTAATFCYYCHNPVVLKNRVSGEFLPNAILPFKISEKEAKKKFIEWANSKKYIPKDFFDQSQIEKMTGVYFPYWNVNANISGSVKAKGTKIDIWRVGQTEYTRTRRYDLLRKGDISFKSLLKTALSKNVKQNMIDSVQPFPIEECQTFDSKFLSGFQAEKRDLEFQDIKDSVQSELNHYSENLLLEEIVGYGTITQTKSKINLLDQSNEYYLLPLWIVTYKNSSGEEPYYFAMNGVTGNTSGVLPIQKSKLMTHTAGIAALVGSLILLGGYLLF</sequence>
<evidence type="ECO:0000313" key="1">
    <source>
        <dbReference type="EMBL" id="RSU02669.1"/>
    </source>
</evidence>
<accession>A0A369B0W9</accession>
<dbReference type="AlphaFoldDB" id="A0A369B0W9"/>
<dbReference type="Proteomes" id="UP000288197">
    <property type="component" value="Unassembled WGS sequence"/>
</dbReference>
<dbReference type="GeneID" id="63146043"/>
<name>A0A369B0W9_9ENTE</name>
<dbReference type="GO" id="GO:0005524">
    <property type="term" value="F:ATP binding"/>
    <property type="evidence" value="ECO:0007669"/>
    <property type="project" value="UniProtKB-KW"/>
</dbReference>
<dbReference type="Gene3D" id="2.20.28.30">
    <property type="entry name" value="RNA polymerase ii, chain L"/>
    <property type="match status" value="1"/>
</dbReference>
<reference evidence="1 2" key="1">
    <citation type="submission" date="2017-05" db="EMBL/GenBank/DDBJ databases">
        <title>Vagococcus spp. assemblies.</title>
        <authorList>
            <person name="Gulvik C.A."/>
        </authorList>
    </citation>
    <scope>NUCLEOTIDE SEQUENCE [LARGE SCALE GENOMIC DNA]</scope>
    <source>
        <strain evidence="1 2">NCFB 2497</strain>
    </source>
</reference>
<dbReference type="PANTHER" id="PTHR37826:SF3">
    <property type="entry name" value="J DOMAIN-CONTAINING PROTEIN"/>
    <property type="match status" value="1"/>
</dbReference>
<keyword evidence="2" id="KW-1185">Reference proteome</keyword>
<dbReference type="EMBL" id="NGJX01000004">
    <property type="protein sequence ID" value="RSU02669.1"/>
    <property type="molecule type" value="Genomic_DNA"/>
</dbReference>